<proteinExistence type="predicted"/>
<sequence>MAAAAALRGIGAKLSANPEKVTSALLLGSFVALAFRSSEQQGEIDELEARKSSLRAANSAMSSTMWAWREELVKLAAMPSPPITAARLRHIYGEEDLAVPAPKPSGPDAEEEHVPLKIT</sequence>
<dbReference type="AlphaFoldDB" id="A0A3B6T9F4"/>
<dbReference type="Gramene" id="TraesSTA7D03G04297050.1">
    <property type="protein sequence ID" value="TraesSTA7D03G04297050.1"/>
    <property type="gene ID" value="TraesSTA7D03G04297050"/>
</dbReference>
<dbReference type="Gramene" id="TraesLDM7D03G04309560.1">
    <property type="protein sequence ID" value="TraesLDM7D03G04309560.1"/>
    <property type="gene ID" value="TraesLDM7D03G04309560"/>
</dbReference>
<dbReference type="Proteomes" id="UP000019116">
    <property type="component" value="Chromosome 7D"/>
</dbReference>
<dbReference type="Gramene" id="TraesARI7D03G04378440.1">
    <property type="protein sequence ID" value="TraesARI7D03G04378440.1"/>
    <property type="gene ID" value="TraesARI7D03G04378440"/>
</dbReference>
<dbReference type="GeneID" id="123165532"/>
<dbReference type="RefSeq" id="XP_044439134.1">
    <property type="nucleotide sequence ID" value="XM_044583199.1"/>
</dbReference>
<dbReference type="EnsemblPlants" id="TraesCS7D02G096500.1">
    <property type="protein sequence ID" value="TraesCS7D02G096500.1"/>
    <property type="gene ID" value="TraesCS7D02G096500"/>
</dbReference>
<dbReference type="Gramene" id="TraesLAC7D03G04250320.1">
    <property type="protein sequence ID" value="TraesLAC7D03G04250320.1"/>
    <property type="gene ID" value="TraesLAC7D03G04250320"/>
</dbReference>
<dbReference type="KEGG" id="taes:123165532"/>
<keyword evidence="4" id="KW-1185">Reference proteome</keyword>
<reference evidence="3" key="1">
    <citation type="submission" date="2018-08" db="EMBL/GenBank/DDBJ databases">
        <authorList>
            <person name="Rossello M."/>
        </authorList>
    </citation>
    <scope>NUCLEOTIDE SEQUENCE [LARGE SCALE GENOMIC DNA]</scope>
    <source>
        <strain evidence="3">cv. Chinese Spring</strain>
    </source>
</reference>
<evidence type="ECO:0000313" key="3">
    <source>
        <dbReference type="EnsemblPlants" id="TraesCS7D02G096500.1"/>
    </source>
</evidence>
<dbReference type="Gramene" id="TraesJAG7D03G04286740.1">
    <property type="protein sequence ID" value="TraesJAG7D03G04286740.1"/>
    <property type="gene ID" value="TraesJAG7D03G04286740"/>
</dbReference>
<dbReference type="Gramene" id="TraesCAD_scaffold_033586_01G000200.1">
    <property type="protein sequence ID" value="TraesCAD_scaffold_033586_01G000200.1"/>
    <property type="gene ID" value="TraesCAD_scaffold_033586_01G000200"/>
</dbReference>
<feature type="region of interest" description="Disordered" evidence="2">
    <location>
        <begin position="98"/>
        <end position="119"/>
    </location>
</feature>
<dbReference type="Gramene" id="TraesCS7D03G0219500.1">
    <property type="protein sequence ID" value="TraesCS7D03G0219500.1.CDS"/>
    <property type="gene ID" value="TraesCS7D03G0219500"/>
</dbReference>
<dbReference type="Gramene" id="TraesROB_scaffold_107051_01G000300.1">
    <property type="protein sequence ID" value="TraesROB_scaffold_107051_01G000300.1"/>
    <property type="gene ID" value="TraesROB_scaffold_107051_01G000300"/>
</dbReference>
<dbReference type="Gramene" id="TraesCS7D02G096500.1">
    <property type="protein sequence ID" value="TraesCS7D02G096500.1"/>
    <property type="gene ID" value="TraesCS7D02G096500"/>
</dbReference>
<dbReference type="PANTHER" id="PTHR38355:SF1">
    <property type="entry name" value="OS06G0149500 PROTEIN"/>
    <property type="match status" value="1"/>
</dbReference>
<dbReference type="SMR" id="A0A3B6T9F4"/>
<dbReference type="Gramene" id="TraesWEE_scaffold_090757_01G000200.1">
    <property type="protein sequence ID" value="TraesWEE_scaffold_090757_01G000200.1"/>
    <property type="gene ID" value="TraesWEE_scaffold_090757_01G000200"/>
</dbReference>
<keyword evidence="1" id="KW-0175">Coiled coil</keyword>
<evidence type="ECO:0000256" key="1">
    <source>
        <dbReference type="SAM" id="Coils"/>
    </source>
</evidence>
<dbReference type="Gramene" id="TraesNOR7D03G04352000.1">
    <property type="protein sequence ID" value="TraesNOR7D03G04352000.1"/>
    <property type="gene ID" value="TraesNOR7D03G04352000"/>
</dbReference>
<feature type="coiled-coil region" evidence="1">
    <location>
        <begin position="37"/>
        <end position="64"/>
    </location>
</feature>
<dbReference type="Gramene" id="TraesCLE_scaffold_030051_01G000500.1">
    <property type="protein sequence ID" value="TraesCLE_scaffold_030051_01G000500.1"/>
    <property type="gene ID" value="TraesCLE_scaffold_030051_01G000500"/>
</dbReference>
<dbReference type="OrthoDB" id="1857819at2759"/>
<organism evidence="3">
    <name type="scientific">Triticum aestivum</name>
    <name type="common">Wheat</name>
    <dbReference type="NCBI Taxonomy" id="4565"/>
    <lineage>
        <taxon>Eukaryota</taxon>
        <taxon>Viridiplantae</taxon>
        <taxon>Streptophyta</taxon>
        <taxon>Embryophyta</taxon>
        <taxon>Tracheophyta</taxon>
        <taxon>Spermatophyta</taxon>
        <taxon>Magnoliopsida</taxon>
        <taxon>Liliopsida</taxon>
        <taxon>Poales</taxon>
        <taxon>Poaceae</taxon>
        <taxon>BOP clade</taxon>
        <taxon>Pooideae</taxon>
        <taxon>Triticodae</taxon>
        <taxon>Triticeae</taxon>
        <taxon>Triticinae</taxon>
        <taxon>Triticum</taxon>
    </lineage>
</organism>
<evidence type="ECO:0000313" key="4">
    <source>
        <dbReference type="Proteomes" id="UP000019116"/>
    </source>
</evidence>
<protein>
    <submittedName>
        <fullName evidence="3">Uncharacterized protein</fullName>
    </submittedName>
</protein>
<name>A0A3B6T9F4_WHEAT</name>
<gene>
    <name evidence="3" type="primary">LOC123165532</name>
</gene>
<evidence type="ECO:0000256" key="2">
    <source>
        <dbReference type="SAM" id="MobiDB-lite"/>
    </source>
</evidence>
<dbReference type="Gramene" id="TraesSYM7D03G04356180.1">
    <property type="protein sequence ID" value="TraesSYM7D03G04356180.1"/>
    <property type="gene ID" value="TraesSYM7D03G04356180"/>
</dbReference>
<dbReference type="PANTHER" id="PTHR38355">
    <property type="entry name" value="OS06G0149500 PROTEIN"/>
    <property type="match status" value="1"/>
</dbReference>
<dbReference type="Gramene" id="TraesMAC7D03G04295810.1">
    <property type="protein sequence ID" value="TraesMAC7D03G04295810.1"/>
    <property type="gene ID" value="TraesMAC7D03G04295810"/>
</dbReference>
<accession>A0A3B6T9F4</accession>
<dbReference type="Gramene" id="TraesPARA_EIv1.0_2526380.1">
    <property type="protein sequence ID" value="TraesPARA_EIv1.0_2526380.1.CDS"/>
    <property type="gene ID" value="TraesPARA_EIv1.0_2526380"/>
</dbReference>
<dbReference type="Gramene" id="TraesJUL7D03G04347000.1">
    <property type="protein sequence ID" value="TraesJUL7D03G04347000.1"/>
    <property type="gene ID" value="TraesJUL7D03G04347000"/>
</dbReference>
<reference evidence="3" key="2">
    <citation type="submission" date="2018-10" db="UniProtKB">
        <authorList>
            <consortium name="EnsemblPlants"/>
        </authorList>
    </citation>
    <scope>IDENTIFICATION</scope>
</reference>
<dbReference type="OMA" id="QTMWDWK"/>